<keyword evidence="5" id="KW-0680">Restriction system</keyword>
<dbReference type="GO" id="GO:0032259">
    <property type="term" value="P:methylation"/>
    <property type="evidence" value="ECO:0007669"/>
    <property type="project" value="UniProtKB-KW"/>
</dbReference>
<evidence type="ECO:0000256" key="2">
    <source>
        <dbReference type="ARBA" id="ARBA00022603"/>
    </source>
</evidence>
<dbReference type="RefSeq" id="WP_051542104.1">
    <property type="nucleotide sequence ID" value="NZ_CP103423.1"/>
</dbReference>
<dbReference type="NCBIfam" id="TIGR00675">
    <property type="entry name" value="dcm"/>
    <property type="match status" value="1"/>
</dbReference>
<evidence type="ECO:0000256" key="5">
    <source>
        <dbReference type="ARBA" id="ARBA00022747"/>
    </source>
</evidence>
<dbReference type="InterPro" id="IPR001525">
    <property type="entry name" value="C5_MeTfrase"/>
</dbReference>
<dbReference type="InterPro" id="IPR050750">
    <property type="entry name" value="C5-MTase"/>
</dbReference>
<dbReference type="PANTHER" id="PTHR46098:SF1">
    <property type="entry name" value="TRNA (CYTOSINE(38)-C(5))-METHYLTRANSFERASE"/>
    <property type="match status" value="1"/>
</dbReference>
<evidence type="ECO:0000256" key="4">
    <source>
        <dbReference type="ARBA" id="ARBA00022691"/>
    </source>
</evidence>
<dbReference type="SUPFAM" id="SSF53335">
    <property type="entry name" value="S-adenosyl-L-methionine-dependent methyltransferases"/>
    <property type="match status" value="1"/>
</dbReference>
<feature type="active site" evidence="6">
    <location>
        <position position="133"/>
    </location>
</feature>
<evidence type="ECO:0000313" key="7">
    <source>
        <dbReference type="EMBL" id="UWD34043.1"/>
    </source>
</evidence>
<gene>
    <name evidence="7" type="primary">dcm</name>
    <name evidence="7" type="ORF">NX772_02970</name>
</gene>
<accession>A0ABY5TXS8</accession>
<dbReference type="PROSITE" id="PS00094">
    <property type="entry name" value="C5_MTASE_1"/>
    <property type="match status" value="1"/>
</dbReference>
<keyword evidence="3 6" id="KW-0808">Transferase</keyword>
<dbReference type="Proteomes" id="UP001058364">
    <property type="component" value="Chromosome"/>
</dbReference>
<protein>
    <recommendedName>
        <fullName evidence="1">DNA (cytosine-5-)-methyltransferase</fullName>
        <ecNumber evidence="1">2.1.1.37</ecNumber>
    </recommendedName>
</protein>
<dbReference type="EMBL" id="CP103423">
    <property type="protein sequence ID" value="UWD34043.1"/>
    <property type="molecule type" value="Genomic_DNA"/>
</dbReference>
<dbReference type="InterPro" id="IPR018117">
    <property type="entry name" value="C5_DNA_meth_AS"/>
</dbReference>
<evidence type="ECO:0000313" key="8">
    <source>
        <dbReference type="Proteomes" id="UP001058364"/>
    </source>
</evidence>
<dbReference type="GO" id="GO:0003886">
    <property type="term" value="F:DNA (cytosine-5-)-methyltransferase activity"/>
    <property type="evidence" value="ECO:0007669"/>
    <property type="project" value="UniProtKB-EC"/>
</dbReference>
<proteinExistence type="inferred from homology"/>
<evidence type="ECO:0000256" key="6">
    <source>
        <dbReference type="PROSITE-ProRule" id="PRU01016"/>
    </source>
</evidence>
<evidence type="ECO:0000256" key="1">
    <source>
        <dbReference type="ARBA" id="ARBA00011975"/>
    </source>
</evidence>
<reference evidence="7" key="1">
    <citation type="submission" date="2022-08" db="EMBL/GenBank/DDBJ databases">
        <title>Complete genome sequence of Mycoplasma molare type strain H 542.</title>
        <authorList>
            <person name="Spergser J."/>
        </authorList>
    </citation>
    <scope>NUCLEOTIDE SEQUENCE</scope>
    <source>
        <strain evidence="7">H 542</strain>
    </source>
</reference>
<dbReference type="InterPro" id="IPR029063">
    <property type="entry name" value="SAM-dependent_MTases_sf"/>
</dbReference>
<dbReference type="Gene3D" id="3.40.50.150">
    <property type="entry name" value="Vaccinia Virus protein VP39"/>
    <property type="match status" value="1"/>
</dbReference>
<dbReference type="PROSITE" id="PS51679">
    <property type="entry name" value="SAM_MT_C5"/>
    <property type="match status" value="1"/>
</dbReference>
<keyword evidence="2 6" id="KW-0489">Methyltransferase</keyword>
<name>A0ABY5TXS8_9BACT</name>
<keyword evidence="8" id="KW-1185">Reference proteome</keyword>
<dbReference type="Gene3D" id="3.90.120.10">
    <property type="entry name" value="DNA Methylase, subunit A, domain 2"/>
    <property type="match status" value="1"/>
</dbReference>
<sequence length="389" mass="45744">MQTKALKELEQKLNFKLDNVGSVEWDVFANIAHKLLNYNESINIDKDTPLSEILEKLKELEISSDTNSKIKSNYFKTLGENKTRIIYSFLKNIIETKQKLKQGQKLEKVDWDDISTLNYIPEKIDIFTYSFPCQDISTMGYGKGINENTRSGLLWELKRIFKNNKDKLPKVLVMENVKNLVSKNFIKDFEKWLEYLETLGYKTEYKTLNAIDYGSMQNRERVFAISWLDKNKEFKWPSKIKHNAKIRDIVEFERISEKDLERGARFLNAKSGEWKYNKQNNKMWRKIELKGYLESDKIIVHPDYWGQTLMKSAGIKLKVELETEKWGKIVKLLNGRESLMYMGLSKNDVDKIDNNILLTENKLKMLAGNSIELNTLKALFENIIKYLLN</sequence>
<comment type="similarity">
    <text evidence="6">Belongs to the class I-like SAM-binding methyltransferase superfamily. C5-methyltransferase family.</text>
</comment>
<dbReference type="EC" id="2.1.1.37" evidence="1"/>
<organism evidence="7 8">
    <name type="scientific">Mesomycoplasma molare</name>
    <dbReference type="NCBI Taxonomy" id="171288"/>
    <lineage>
        <taxon>Bacteria</taxon>
        <taxon>Bacillati</taxon>
        <taxon>Mycoplasmatota</taxon>
        <taxon>Mycoplasmoidales</taxon>
        <taxon>Metamycoplasmataceae</taxon>
        <taxon>Mesomycoplasma</taxon>
    </lineage>
</organism>
<evidence type="ECO:0000256" key="3">
    <source>
        <dbReference type="ARBA" id="ARBA00022679"/>
    </source>
</evidence>
<dbReference type="Pfam" id="PF00145">
    <property type="entry name" value="DNA_methylase"/>
    <property type="match status" value="1"/>
</dbReference>
<keyword evidence="4 6" id="KW-0949">S-adenosyl-L-methionine</keyword>
<dbReference type="PANTHER" id="PTHR46098">
    <property type="entry name" value="TRNA (CYTOSINE(38)-C(5))-METHYLTRANSFERASE"/>
    <property type="match status" value="1"/>
</dbReference>